<keyword evidence="2" id="KW-1185">Reference proteome</keyword>
<reference evidence="1 2" key="1">
    <citation type="submission" date="2012-03" db="EMBL/GenBank/DDBJ databases">
        <title>The Genome Sequence of Bartonella rattimassiliensis 15908.</title>
        <authorList>
            <consortium name="The Broad Institute Genome Sequencing Platform"/>
            <consortium name="The Broad Institute Genome Sequencing Center for Infectious Disease"/>
            <person name="Feldgarden M."/>
            <person name="Kirby J."/>
            <person name="Kosoy M."/>
            <person name="Birtles R."/>
            <person name="Probert W.S."/>
            <person name="Chiaraviglio L."/>
            <person name="Young S.K."/>
            <person name="Zeng Q."/>
            <person name="Gargeya S."/>
            <person name="Fitzgerald M."/>
            <person name="Haas B."/>
            <person name="Abouelleil A."/>
            <person name="Alvarado L."/>
            <person name="Arachchi H.M."/>
            <person name="Berlin A."/>
            <person name="Chapman S.B."/>
            <person name="Gearin G."/>
            <person name="Goldberg J."/>
            <person name="Griggs A."/>
            <person name="Gujja S."/>
            <person name="Hansen M."/>
            <person name="Heiman D."/>
            <person name="Howarth C."/>
            <person name="Larimer J."/>
            <person name="Lui A."/>
            <person name="MacDonald P.J.P."/>
            <person name="McCowen C."/>
            <person name="Montmayeur A."/>
            <person name="Murphy C."/>
            <person name="Neiman D."/>
            <person name="Pearson M."/>
            <person name="Priest M."/>
            <person name="Roberts A."/>
            <person name="Saif S."/>
            <person name="Shea T."/>
            <person name="Sisk P."/>
            <person name="Stolte C."/>
            <person name="Sykes S."/>
            <person name="Wortman J."/>
            <person name="Nusbaum C."/>
            <person name="Birren B."/>
        </authorList>
    </citation>
    <scope>NUCLEOTIDE SEQUENCE [LARGE SCALE GENOMIC DNA]</scope>
    <source>
        <strain evidence="1 2">15908</strain>
    </source>
</reference>
<evidence type="ECO:0000313" key="2">
    <source>
        <dbReference type="Proteomes" id="UP000001077"/>
    </source>
</evidence>
<evidence type="ECO:0008006" key="3">
    <source>
        <dbReference type="Google" id="ProtNLM"/>
    </source>
</evidence>
<dbReference type="SUPFAM" id="SSF53850">
    <property type="entry name" value="Periplasmic binding protein-like II"/>
    <property type="match status" value="1"/>
</dbReference>
<proteinExistence type="predicted"/>
<dbReference type="EMBL" id="AILY01000054">
    <property type="protein sequence ID" value="EJF83072.1"/>
    <property type="molecule type" value="Genomic_DNA"/>
</dbReference>
<dbReference type="eggNOG" id="COG0747">
    <property type="taxonomic scope" value="Bacteria"/>
</dbReference>
<evidence type="ECO:0000313" key="1">
    <source>
        <dbReference type="EMBL" id="EJF83072.1"/>
    </source>
</evidence>
<accession>J1JF08</accession>
<gene>
    <name evidence="1" type="ORF">MCY_01593</name>
</gene>
<comment type="caution">
    <text evidence="1">The sequence shown here is derived from an EMBL/GenBank/DDBJ whole genome shotgun (WGS) entry which is preliminary data.</text>
</comment>
<organism evidence="1 2">
    <name type="scientific">Bartonella rattimassiliensis 15908</name>
    <dbReference type="NCBI Taxonomy" id="1094556"/>
    <lineage>
        <taxon>Bacteria</taxon>
        <taxon>Pseudomonadati</taxon>
        <taxon>Pseudomonadota</taxon>
        <taxon>Alphaproteobacteria</taxon>
        <taxon>Hyphomicrobiales</taxon>
        <taxon>Bartonellaceae</taxon>
        <taxon>Bartonella</taxon>
    </lineage>
</organism>
<dbReference type="HOGENOM" id="CLU_127382_0_0_5"/>
<protein>
    <recommendedName>
        <fullName evidence="3">Solute-binding protein family 5 domain-containing protein</fullName>
    </recommendedName>
</protein>
<dbReference type="Gene3D" id="3.10.105.10">
    <property type="entry name" value="Dipeptide-binding Protein, Domain 3"/>
    <property type="match status" value="1"/>
</dbReference>
<dbReference type="AlphaFoldDB" id="J1JF08"/>
<dbReference type="PATRIC" id="fig|1094556.3.peg.1803"/>
<dbReference type="Gene3D" id="3.40.190.10">
    <property type="entry name" value="Periplasmic binding protein-like II"/>
    <property type="match status" value="1"/>
</dbReference>
<sequence length="125" mass="14760">MFSKVNARAFDTAFVGWNSGSTDPHTMASRLVYNPDNRLEARNTAYPSWRHGYFDAKMNQKVEEALFQKDLQKRAQMYADLQRELMQKGPYAFIYQKYDVIAMTSNIKKWVWNSAPRIFYSKIEK</sequence>
<dbReference type="STRING" id="1094556.MCY_01593"/>
<name>J1JF08_9HYPH</name>
<dbReference type="Proteomes" id="UP000001077">
    <property type="component" value="Unassembled WGS sequence"/>
</dbReference>